<organism evidence="1 2">
    <name type="scientific">Phyllobacterium trifolii</name>
    <dbReference type="NCBI Taxonomy" id="300193"/>
    <lineage>
        <taxon>Bacteria</taxon>
        <taxon>Pseudomonadati</taxon>
        <taxon>Pseudomonadota</taxon>
        <taxon>Alphaproteobacteria</taxon>
        <taxon>Hyphomicrobiales</taxon>
        <taxon>Phyllobacteriaceae</taxon>
        <taxon>Phyllobacterium</taxon>
    </lineage>
</organism>
<comment type="caution">
    <text evidence="1">The sequence shown here is derived from an EMBL/GenBank/DDBJ whole genome shotgun (WGS) entry which is preliminary data.</text>
</comment>
<protein>
    <submittedName>
        <fullName evidence="1">Uncharacterized protein</fullName>
    </submittedName>
</protein>
<dbReference type="EMBL" id="JACHXN010000007">
    <property type="protein sequence ID" value="MBB3146163.1"/>
    <property type="molecule type" value="Genomic_DNA"/>
</dbReference>
<evidence type="ECO:0000313" key="1">
    <source>
        <dbReference type="EMBL" id="MBB3146163.1"/>
    </source>
</evidence>
<name>A0A839U8C7_9HYPH</name>
<dbReference type="AlphaFoldDB" id="A0A839U8C7"/>
<keyword evidence="2" id="KW-1185">Reference proteome</keyword>
<evidence type="ECO:0000313" key="2">
    <source>
        <dbReference type="Proteomes" id="UP000554520"/>
    </source>
</evidence>
<reference evidence="1 2" key="1">
    <citation type="submission" date="2020-08" db="EMBL/GenBank/DDBJ databases">
        <title>Genomic Encyclopedia of Type Strains, Phase III (KMG-III): the genomes of soil and plant-associated and newly described type strains.</title>
        <authorList>
            <person name="Whitman W."/>
        </authorList>
    </citation>
    <scope>NUCLEOTIDE SEQUENCE [LARGE SCALE GENOMIC DNA]</scope>
    <source>
        <strain evidence="1 2">CECT 7015</strain>
    </source>
</reference>
<proteinExistence type="predicted"/>
<sequence>MSSKRSLECGLFGRGLAPTYLSGSKRLASPFCTQLPEQNCTIIVGNLSESAELFGRGLASLGWS</sequence>
<dbReference type="Proteomes" id="UP000554520">
    <property type="component" value="Unassembled WGS sequence"/>
</dbReference>
<gene>
    <name evidence="1" type="ORF">FHS21_002578</name>
</gene>
<accession>A0A839U8C7</accession>